<reference evidence="9" key="1">
    <citation type="journal article" date="2020" name="mSystems">
        <title>Genome- and Community-Level Interaction Insights into Carbon Utilization and Element Cycling Functions of Hydrothermarchaeota in Hydrothermal Sediment.</title>
        <authorList>
            <person name="Zhou Z."/>
            <person name="Liu Y."/>
            <person name="Xu W."/>
            <person name="Pan J."/>
            <person name="Luo Z.H."/>
            <person name="Li M."/>
        </authorList>
    </citation>
    <scope>NUCLEOTIDE SEQUENCE [LARGE SCALE GENOMIC DNA]</scope>
    <source>
        <strain evidence="9">SpSt-418</strain>
    </source>
</reference>
<comment type="caution">
    <text evidence="9">The sequence shown here is derived from an EMBL/GenBank/DDBJ whole genome shotgun (WGS) entry which is preliminary data.</text>
</comment>
<dbReference type="PANTHER" id="PTHR34978">
    <property type="entry name" value="POSSIBLE SENSOR-TRANSDUCER PROTEIN BLAR"/>
    <property type="match status" value="1"/>
</dbReference>
<evidence type="ECO:0000313" key="9">
    <source>
        <dbReference type="EMBL" id="HFM98817.1"/>
    </source>
</evidence>
<dbReference type="PANTHER" id="PTHR34978:SF3">
    <property type="entry name" value="SLR0241 PROTEIN"/>
    <property type="match status" value="1"/>
</dbReference>
<evidence type="ECO:0000256" key="6">
    <source>
        <dbReference type="RuleBase" id="RU003983"/>
    </source>
</evidence>
<accession>A0A7C3PPI7</accession>
<keyword evidence="1 6" id="KW-0645">Protease</keyword>
<evidence type="ECO:0000256" key="1">
    <source>
        <dbReference type="ARBA" id="ARBA00022670"/>
    </source>
</evidence>
<name>A0A7C3PPI7_9CYAN</name>
<feature type="transmembrane region" description="Helical" evidence="7">
    <location>
        <begin position="31"/>
        <end position="56"/>
    </location>
</feature>
<feature type="transmembrane region" description="Helical" evidence="7">
    <location>
        <begin position="68"/>
        <end position="90"/>
    </location>
</feature>
<evidence type="ECO:0000259" key="8">
    <source>
        <dbReference type="Pfam" id="PF01435"/>
    </source>
</evidence>
<keyword evidence="4 6" id="KW-0862">Zinc</keyword>
<organism evidence="9">
    <name type="scientific">Oscillatoriales cyanobacterium SpSt-418</name>
    <dbReference type="NCBI Taxonomy" id="2282169"/>
    <lineage>
        <taxon>Bacteria</taxon>
        <taxon>Bacillati</taxon>
        <taxon>Cyanobacteriota</taxon>
        <taxon>Cyanophyceae</taxon>
        <taxon>Oscillatoriophycideae</taxon>
        <taxon>Oscillatoriales</taxon>
    </lineage>
</organism>
<dbReference type="InterPro" id="IPR052173">
    <property type="entry name" value="Beta-lactam_resp_regulator"/>
</dbReference>
<keyword evidence="5 6" id="KW-0482">Metalloprotease</keyword>
<evidence type="ECO:0000256" key="7">
    <source>
        <dbReference type="SAM" id="Phobius"/>
    </source>
</evidence>
<evidence type="ECO:0000256" key="5">
    <source>
        <dbReference type="ARBA" id="ARBA00023049"/>
    </source>
</evidence>
<dbReference type="GO" id="GO:0046872">
    <property type="term" value="F:metal ion binding"/>
    <property type="evidence" value="ECO:0007669"/>
    <property type="project" value="UniProtKB-KW"/>
</dbReference>
<dbReference type="AlphaFoldDB" id="A0A7C3PPI7"/>
<dbReference type="InterPro" id="IPR001915">
    <property type="entry name" value="Peptidase_M48"/>
</dbReference>
<feature type="domain" description="Peptidase M48" evidence="8">
    <location>
        <begin position="127"/>
        <end position="163"/>
    </location>
</feature>
<dbReference type="Pfam" id="PF01435">
    <property type="entry name" value="Peptidase_M48"/>
    <property type="match status" value="1"/>
</dbReference>
<gene>
    <name evidence="9" type="ORF">ENR64_13875</name>
</gene>
<keyword evidence="2" id="KW-0479">Metal-binding</keyword>
<dbReference type="EMBL" id="DSRU01000207">
    <property type="protein sequence ID" value="HFM98817.1"/>
    <property type="molecule type" value="Genomic_DNA"/>
</dbReference>
<keyword evidence="3 6" id="KW-0378">Hydrolase</keyword>
<comment type="similarity">
    <text evidence="6">Belongs to the peptidase M48 family.</text>
</comment>
<protein>
    <submittedName>
        <fullName evidence="9">M56 family peptidase</fullName>
    </submittedName>
</protein>
<dbReference type="Gene3D" id="3.30.2010.10">
    <property type="entry name" value="Metalloproteases ('zincins'), catalytic domain"/>
    <property type="match status" value="1"/>
</dbReference>
<keyword evidence="7" id="KW-0812">Transmembrane</keyword>
<sequence>MHLLLTLVVAIVAISWRLSWLPSQGSWQQRWHYALSGFLLPPILLFTTAVALVCMGPRGNMVCWWEGWSSYSLGIGFLVIAVGLLGKLALEGWRSLVQVRQYEAIDLLGTSGRLLPTQVPYIAQVGFWQAELVVSQGLLTTLTQEQLAAVLQHEAAHGDQHDTFWFFWLGWLRRLTGWLPKTDALWQELLLLRELRADRQAIEQVDGLLLAEALLTVVSTPMFQTPDICAAFSEAATRDRLTERIDALLGEPDVPEPSFKWKWAIFLLSLLPFLLVPFHV</sequence>
<evidence type="ECO:0000256" key="4">
    <source>
        <dbReference type="ARBA" id="ARBA00022833"/>
    </source>
</evidence>
<dbReference type="GO" id="GO:0004222">
    <property type="term" value="F:metalloendopeptidase activity"/>
    <property type="evidence" value="ECO:0007669"/>
    <property type="project" value="InterPro"/>
</dbReference>
<dbReference type="GO" id="GO:0006508">
    <property type="term" value="P:proteolysis"/>
    <property type="evidence" value="ECO:0007669"/>
    <property type="project" value="UniProtKB-KW"/>
</dbReference>
<keyword evidence="7" id="KW-1133">Transmembrane helix</keyword>
<keyword evidence="7" id="KW-0472">Membrane</keyword>
<comment type="cofactor">
    <cofactor evidence="6">
        <name>Zn(2+)</name>
        <dbReference type="ChEBI" id="CHEBI:29105"/>
    </cofactor>
    <text evidence="6">Binds 1 zinc ion per subunit.</text>
</comment>
<dbReference type="CDD" id="cd07326">
    <property type="entry name" value="M56_BlaR1_MecR1_like"/>
    <property type="match status" value="1"/>
</dbReference>
<evidence type="ECO:0000256" key="2">
    <source>
        <dbReference type="ARBA" id="ARBA00022723"/>
    </source>
</evidence>
<evidence type="ECO:0000256" key="3">
    <source>
        <dbReference type="ARBA" id="ARBA00022801"/>
    </source>
</evidence>
<proteinExistence type="inferred from homology"/>